<dbReference type="AlphaFoldDB" id="A0A9E8KMP8"/>
<dbReference type="Proteomes" id="UP001164472">
    <property type="component" value="Chromosome"/>
</dbReference>
<accession>A0A9E8KMP8</accession>
<dbReference type="EMBL" id="CP101527">
    <property type="protein sequence ID" value="UZW73643.1"/>
    <property type="molecule type" value="Genomic_DNA"/>
</dbReference>
<evidence type="ECO:0000256" key="1">
    <source>
        <dbReference type="SAM" id="SignalP"/>
    </source>
</evidence>
<gene>
    <name evidence="2" type="ORF">NNL22_11400</name>
</gene>
<keyword evidence="1" id="KW-0732">Signal</keyword>
<feature type="chain" id="PRO_5038496166" evidence="1">
    <location>
        <begin position="21"/>
        <end position="377"/>
    </location>
</feature>
<name>A0A9E8KMP8_9ALTE</name>
<organism evidence="2 3">
    <name type="scientific">Alkalimarinus sediminis</name>
    <dbReference type="NCBI Taxonomy" id="1632866"/>
    <lineage>
        <taxon>Bacteria</taxon>
        <taxon>Pseudomonadati</taxon>
        <taxon>Pseudomonadota</taxon>
        <taxon>Gammaproteobacteria</taxon>
        <taxon>Alteromonadales</taxon>
        <taxon>Alteromonadaceae</taxon>
        <taxon>Alkalimarinus</taxon>
    </lineage>
</organism>
<reference evidence="2" key="1">
    <citation type="submission" date="2022-07" db="EMBL/GenBank/DDBJ databases">
        <title>Alkalimarinus sp. nov., isolated from gut of a Alitta virens.</title>
        <authorList>
            <person name="Yang A.I."/>
            <person name="Shin N.-R."/>
        </authorList>
    </citation>
    <scope>NUCLEOTIDE SEQUENCE</scope>
    <source>
        <strain evidence="2">FA028</strain>
    </source>
</reference>
<proteinExistence type="predicted"/>
<dbReference type="KEGG" id="asem:NNL22_11400"/>
<evidence type="ECO:0000313" key="2">
    <source>
        <dbReference type="EMBL" id="UZW73643.1"/>
    </source>
</evidence>
<sequence>MSKRLLVLSLLLSFSFIVPAKEYSGRDLITGIKTPEHEMSVSAISSGDVYLVWSLKHLLGEPLISGRGVVILPDRSHYSVTYHNQRYKVPAEVFKKIKPITVKVKANISPTLFVDFDLGAMNDIFFGSSTLFANQSNIEQRLSFNIPGSPAWNDLFYTNNLGLSSGYLTTDQAKVLFDKGLAIVPLSSYSEAVFDLNPIKHWIKRQSDVGNPITPVYTSDKRVFDQSEGDADPFKKFEQEDQPASVAMLEEIDADIKRFIIQRCGPFYTSVSVSREFSLTAEYIGESKAEMRARERKQAAAAKKREQEIRSAKKEAIRELPEMQRRWKERREAIRAETRAYVIKTYGLEQSMERLNKLLDENFTSVEGFGRTYYISI</sequence>
<protein>
    <submittedName>
        <fullName evidence="2">Uncharacterized protein</fullName>
    </submittedName>
</protein>
<keyword evidence="3" id="KW-1185">Reference proteome</keyword>
<dbReference type="RefSeq" id="WP_251809784.1">
    <property type="nucleotide sequence ID" value="NZ_CP101527.1"/>
</dbReference>
<feature type="signal peptide" evidence="1">
    <location>
        <begin position="1"/>
        <end position="20"/>
    </location>
</feature>
<evidence type="ECO:0000313" key="3">
    <source>
        <dbReference type="Proteomes" id="UP001164472"/>
    </source>
</evidence>